<dbReference type="EMBL" id="JAKKDU010000002">
    <property type="protein sequence ID" value="MCF7567267.1"/>
    <property type="molecule type" value="Genomic_DNA"/>
</dbReference>
<reference evidence="3" key="1">
    <citation type="submission" date="2022-01" db="EMBL/GenBank/DDBJ databases">
        <title>Draft genome sequence of Sabulilitoribacter arenilitoris KCTC 52401.</title>
        <authorList>
            <person name="Oh J.-S."/>
        </authorList>
    </citation>
    <scope>NUCLEOTIDE SEQUENCE</scope>
    <source>
        <strain evidence="3">HMF6543</strain>
    </source>
</reference>
<dbReference type="GO" id="GO:0045493">
    <property type="term" value="P:xylan catabolic process"/>
    <property type="evidence" value="ECO:0007669"/>
    <property type="project" value="InterPro"/>
</dbReference>
<dbReference type="AlphaFoldDB" id="A0AAE3ELV7"/>
<dbReference type="Proteomes" id="UP001199795">
    <property type="component" value="Unassembled WGS sequence"/>
</dbReference>
<dbReference type="Pfam" id="PF03648">
    <property type="entry name" value="Glyco_hydro_67N"/>
    <property type="match status" value="1"/>
</dbReference>
<dbReference type="GO" id="GO:0046559">
    <property type="term" value="F:alpha-glucuronidase activity"/>
    <property type="evidence" value="ECO:0007669"/>
    <property type="project" value="InterPro"/>
</dbReference>
<dbReference type="RefSeq" id="WP_237238625.1">
    <property type="nucleotide sequence ID" value="NZ_JAKKDU010000002.1"/>
</dbReference>
<keyword evidence="1" id="KW-0378">Hydrolase</keyword>
<dbReference type="Gene3D" id="3.30.379.10">
    <property type="entry name" value="Chitobiase/beta-hexosaminidase domain 2-like"/>
    <property type="match status" value="1"/>
</dbReference>
<sequence length="853" mass="97915">MQTIDIVIPVNADNIEELAANELSKYLHTIYPNHEFPVVTASKKKKNIYIGTTEKLPKDLWPESAIPSSSEGFSIHRKNDNTGVITSAGSMGLLYGVYGLLEKMGYSFLFSGDYAPSLKEKFNFDEWDMVNEPLVKERTVFNWHNFLSGCTAWNFENWVMWINQSQKMGYNTIMVHAYANNPMFTFEYNGFKKPVGYLTTSAKGRDWSTEHVNDVRRLPGGDVFSSPIFGSKAGIVPDEERVEAIQQLMSRVFQHAEDRGVKVNFALDFDMVAAIPQEMVATIPETDKFMVNHKGILWMGEKPGDVWLPRPDRPEGYDYYKTQAAALLKLYPQVDKFVLWRRSDGSVWDELKYSEIPEEWQKEYFAKLDENPKIKEMKQSVGAFSQAKLAYAYHKAFTELKRDDISVAFGTWRWPSLPAMNEFYPDSATIYILDSEIIRGEMHLHNQSMIDDISKWSKPGKIIPIIWPHHDDGAYIGPPLPSFENFNNTLIQLKSDGFGVIHWMTRPFDIFFLHHSKQVMLNTQNQSIEKTIDFYSEKWFGEANSAVMASYMKLFVNDMPAFGRETNPYFIDVHQNKKFDDAQKVIRQCDERLDLLNKTNIEEFTADAKENYLFFVNYEKFVKIFFEQQSIFLSFREKFEAKDFNSARSIANQFQPDTVLEQYARTIQFGQITAGEQGLLFSMGLRWLPRFLSMKQLVQEEDIRINFSNTSHEELAQLAGTKTYFIDSDKNYWKVLGEKETGKTVVENSVKGAEYGELFEKGILLDANTNITLNPLSGREKLIAGEYDLKLLLASEGAISSIKVDINGLIKDVLINKFTIKKISIKFDGTANPVIKFTSQKGKPILCGLILEP</sequence>
<evidence type="ECO:0000256" key="1">
    <source>
        <dbReference type="ARBA" id="ARBA00022801"/>
    </source>
</evidence>
<gene>
    <name evidence="3" type="ORF">L3X37_02660</name>
</gene>
<keyword evidence="4" id="KW-1185">Reference proteome</keyword>
<dbReference type="InterPro" id="IPR005154">
    <property type="entry name" value="Glyco_hydro_67_aGlcAse_N"/>
</dbReference>
<dbReference type="SUPFAM" id="SSF55545">
    <property type="entry name" value="beta-N-acetylhexosaminidase-like domain"/>
    <property type="match status" value="1"/>
</dbReference>
<proteinExistence type="predicted"/>
<dbReference type="InterPro" id="IPR029018">
    <property type="entry name" value="Hex-like_dom2"/>
</dbReference>
<name>A0AAE3ELV7_9FLAO</name>
<evidence type="ECO:0000313" key="3">
    <source>
        <dbReference type="EMBL" id="MCF7567267.1"/>
    </source>
</evidence>
<evidence type="ECO:0000313" key="4">
    <source>
        <dbReference type="Proteomes" id="UP001199795"/>
    </source>
</evidence>
<evidence type="ECO:0000259" key="2">
    <source>
        <dbReference type="Pfam" id="PF03648"/>
    </source>
</evidence>
<comment type="caution">
    <text evidence="3">The sequence shown here is derived from an EMBL/GenBank/DDBJ whole genome shotgun (WGS) entry which is preliminary data.</text>
</comment>
<protein>
    <recommendedName>
        <fullName evidence="2">Alpha glucuronidase N-terminal domain-containing protein</fullName>
    </recommendedName>
</protein>
<accession>A0AAE3ELV7</accession>
<feature type="domain" description="Alpha glucuronidase N-terminal" evidence="2">
    <location>
        <begin position="10"/>
        <end position="99"/>
    </location>
</feature>
<organism evidence="3 4">
    <name type="scientific">Wocania arenilitoris</name>
    <dbReference type="NCBI Taxonomy" id="2044858"/>
    <lineage>
        <taxon>Bacteria</taxon>
        <taxon>Pseudomonadati</taxon>
        <taxon>Bacteroidota</taxon>
        <taxon>Flavobacteriia</taxon>
        <taxon>Flavobacteriales</taxon>
        <taxon>Flavobacteriaceae</taxon>
        <taxon>Wocania</taxon>
    </lineage>
</organism>